<dbReference type="Gene3D" id="1.20.1280.290">
    <property type="match status" value="1"/>
</dbReference>
<name>A0A6I6JPC0_9BACT</name>
<dbReference type="Proteomes" id="UP000428260">
    <property type="component" value="Chromosome"/>
</dbReference>
<evidence type="ECO:0000313" key="6">
    <source>
        <dbReference type="EMBL" id="QGY42860.1"/>
    </source>
</evidence>
<organism evidence="6 7">
    <name type="scientific">Maribellus comscasis</name>
    <dbReference type="NCBI Taxonomy" id="2681766"/>
    <lineage>
        <taxon>Bacteria</taxon>
        <taxon>Pseudomonadati</taxon>
        <taxon>Bacteroidota</taxon>
        <taxon>Bacteroidia</taxon>
        <taxon>Marinilabiliales</taxon>
        <taxon>Prolixibacteraceae</taxon>
        <taxon>Maribellus</taxon>
    </lineage>
</organism>
<reference evidence="6 7" key="1">
    <citation type="submission" date="2019-11" db="EMBL/GenBank/DDBJ databases">
        <authorList>
            <person name="Zheng R.K."/>
            <person name="Sun C.M."/>
        </authorList>
    </citation>
    <scope>NUCLEOTIDE SEQUENCE [LARGE SCALE GENOMIC DNA]</scope>
    <source>
        <strain evidence="6 7">WC007</strain>
    </source>
</reference>
<feature type="transmembrane region" description="Helical" evidence="5">
    <location>
        <begin position="6"/>
        <end position="23"/>
    </location>
</feature>
<dbReference type="KEGG" id="mcos:GM418_04075"/>
<evidence type="ECO:0000256" key="3">
    <source>
        <dbReference type="ARBA" id="ARBA00022989"/>
    </source>
</evidence>
<keyword evidence="4 5" id="KW-0472">Membrane</keyword>
<dbReference type="InterPro" id="IPR006603">
    <property type="entry name" value="PQ-loop_rpt"/>
</dbReference>
<sequence>MFNEMIGWTGNILFAICGIPQVIKTYKTKSAKDLSILFLWLWLAGEVLTFMYIINGDLETGSVHWPLYFNYIVNIFMACFLIYAKYIYPKKYSSVP</sequence>
<keyword evidence="2 5" id="KW-0812">Transmembrane</keyword>
<evidence type="ECO:0000256" key="5">
    <source>
        <dbReference type="SAM" id="Phobius"/>
    </source>
</evidence>
<accession>A0A6I6JPC0</accession>
<dbReference type="Pfam" id="PF04193">
    <property type="entry name" value="PQ-loop"/>
    <property type="match status" value="1"/>
</dbReference>
<protein>
    <recommendedName>
        <fullName evidence="8">PQ-loop repeat-containing protein</fullName>
    </recommendedName>
</protein>
<dbReference type="GO" id="GO:0016020">
    <property type="term" value="C:membrane"/>
    <property type="evidence" value="ECO:0007669"/>
    <property type="project" value="UniProtKB-SubCell"/>
</dbReference>
<gene>
    <name evidence="6" type="ORF">GM418_04075</name>
</gene>
<comment type="subcellular location">
    <subcellularLocation>
        <location evidence="1">Membrane</location>
        <topology evidence="1">Multi-pass membrane protein</topology>
    </subcellularLocation>
</comment>
<evidence type="ECO:0008006" key="8">
    <source>
        <dbReference type="Google" id="ProtNLM"/>
    </source>
</evidence>
<keyword evidence="7" id="KW-1185">Reference proteome</keyword>
<evidence type="ECO:0000256" key="4">
    <source>
        <dbReference type="ARBA" id="ARBA00023136"/>
    </source>
</evidence>
<keyword evidence="3 5" id="KW-1133">Transmembrane helix</keyword>
<dbReference type="EMBL" id="CP046401">
    <property type="protein sequence ID" value="QGY42860.1"/>
    <property type="molecule type" value="Genomic_DNA"/>
</dbReference>
<proteinExistence type="predicted"/>
<dbReference type="AlphaFoldDB" id="A0A6I6JPC0"/>
<feature type="transmembrane region" description="Helical" evidence="5">
    <location>
        <begin position="35"/>
        <end position="55"/>
    </location>
</feature>
<dbReference type="SMART" id="SM00679">
    <property type="entry name" value="CTNS"/>
    <property type="match status" value="1"/>
</dbReference>
<evidence type="ECO:0000313" key="7">
    <source>
        <dbReference type="Proteomes" id="UP000428260"/>
    </source>
</evidence>
<evidence type="ECO:0000256" key="1">
    <source>
        <dbReference type="ARBA" id="ARBA00004141"/>
    </source>
</evidence>
<dbReference type="RefSeq" id="WP_158863414.1">
    <property type="nucleotide sequence ID" value="NZ_CP046401.1"/>
</dbReference>
<evidence type="ECO:0000256" key="2">
    <source>
        <dbReference type="ARBA" id="ARBA00022692"/>
    </source>
</evidence>
<feature type="transmembrane region" description="Helical" evidence="5">
    <location>
        <begin position="67"/>
        <end position="88"/>
    </location>
</feature>